<dbReference type="InterPro" id="IPR015231">
    <property type="entry name" value="DUF1934"/>
</dbReference>
<accession>A0A1H3ET69</accession>
<evidence type="ECO:0000313" key="2">
    <source>
        <dbReference type="Proteomes" id="UP000198647"/>
    </source>
</evidence>
<name>A0A1H3ET69_9BACI</name>
<dbReference type="RefSeq" id="WP_008591547.1">
    <property type="nucleotide sequence ID" value="NZ_FNOS01000003.1"/>
</dbReference>
<dbReference type="InterPro" id="IPR012674">
    <property type="entry name" value="Calycin"/>
</dbReference>
<comment type="caution">
    <text evidence="1">The sequence shown here is derived from an EMBL/GenBank/DDBJ whole genome shotgun (WGS) entry which is preliminary data.</text>
</comment>
<keyword evidence="2" id="KW-1185">Reference proteome</keyword>
<proteinExistence type="predicted"/>
<protein>
    <submittedName>
        <fullName evidence="1">Uncharacterized beta-barrel protein YwiB, DUF1934 family</fullName>
    </submittedName>
</protein>
<evidence type="ECO:0000313" key="1">
    <source>
        <dbReference type="EMBL" id="SDX81288.1"/>
    </source>
</evidence>
<dbReference type="Proteomes" id="UP000198647">
    <property type="component" value="Unassembled WGS sequence"/>
</dbReference>
<reference evidence="1 2" key="1">
    <citation type="submission" date="2016-10" db="EMBL/GenBank/DDBJ databases">
        <authorList>
            <person name="Varghese N."/>
            <person name="Submissions S."/>
        </authorList>
    </citation>
    <scope>NUCLEOTIDE SEQUENCE [LARGE SCALE GENOMIC DNA]</scope>
    <source>
        <strain evidence="1 2">DSM 20748</strain>
    </source>
</reference>
<gene>
    <name evidence="1" type="ORF">SAMN04488081_1352</name>
</gene>
<dbReference type="Pfam" id="PF09148">
    <property type="entry name" value="DUF1934"/>
    <property type="match status" value="1"/>
</dbReference>
<organism evidence="1 2">
    <name type="scientific">Salimicrobium album</name>
    <dbReference type="NCBI Taxonomy" id="50717"/>
    <lineage>
        <taxon>Bacteria</taxon>
        <taxon>Bacillati</taxon>
        <taxon>Bacillota</taxon>
        <taxon>Bacilli</taxon>
        <taxon>Bacillales</taxon>
        <taxon>Bacillaceae</taxon>
        <taxon>Salimicrobium</taxon>
    </lineage>
</organism>
<dbReference type="EMBL" id="FNOS01000003">
    <property type="protein sequence ID" value="SDX81288.1"/>
    <property type="molecule type" value="Genomic_DNA"/>
</dbReference>
<dbReference type="Gene3D" id="2.40.128.20">
    <property type="match status" value="1"/>
</dbReference>
<dbReference type="SUPFAM" id="SSF50814">
    <property type="entry name" value="Lipocalins"/>
    <property type="match status" value="1"/>
</dbReference>
<sequence>MTNVAVTLETHIRDGSDSEQMSLSEKGRFFRKGNMDVVTFREHPEGREPVDTMVTIKPGHVSIKRSGGVEMRQLFEVNTETENTYVHEYGKLFMSTWTEQLEYRPPGDSGNGELFIVYKMTVNEDVTQNHQLKLTLKEETE</sequence>